<gene>
    <name evidence="10" type="ORF">BRAFLDRAFT_130743</name>
</gene>
<feature type="region of interest" description="Disordered" evidence="9">
    <location>
        <begin position="138"/>
        <end position="171"/>
    </location>
</feature>
<reference evidence="10" key="1">
    <citation type="journal article" date="2008" name="Nature">
        <title>The amphioxus genome and the evolution of the chordate karyotype.</title>
        <authorList>
            <consortium name="US DOE Joint Genome Institute (JGI-PGF)"/>
            <person name="Putnam N.H."/>
            <person name="Butts T."/>
            <person name="Ferrier D.E.K."/>
            <person name="Furlong R.F."/>
            <person name="Hellsten U."/>
            <person name="Kawashima T."/>
            <person name="Robinson-Rechavi M."/>
            <person name="Shoguchi E."/>
            <person name="Terry A."/>
            <person name="Yu J.-K."/>
            <person name="Benito-Gutierrez E.L."/>
            <person name="Dubchak I."/>
            <person name="Garcia-Fernandez J."/>
            <person name="Gibson-Brown J.J."/>
            <person name="Grigoriev I.V."/>
            <person name="Horton A.C."/>
            <person name="de Jong P.J."/>
            <person name="Jurka J."/>
            <person name="Kapitonov V.V."/>
            <person name="Kohara Y."/>
            <person name="Kuroki Y."/>
            <person name="Lindquist E."/>
            <person name="Lucas S."/>
            <person name="Osoegawa K."/>
            <person name="Pennacchio L.A."/>
            <person name="Salamov A.A."/>
            <person name="Satou Y."/>
            <person name="Sauka-Spengler T."/>
            <person name="Schmutz J."/>
            <person name="Shin-I T."/>
            <person name="Toyoda A."/>
            <person name="Bronner-Fraser M."/>
            <person name="Fujiyama A."/>
            <person name="Holland L.Z."/>
            <person name="Holland P.W.H."/>
            <person name="Satoh N."/>
            <person name="Rokhsar D.S."/>
        </authorList>
    </citation>
    <scope>NUCLEOTIDE SEQUENCE [LARGE SCALE GENOMIC DNA]</scope>
    <source>
        <strain evidence="10">S238N-H82</strain>
        <tissue evidence="10">Testes</tissue>
    </source>
</reference>
<proteinExistence type="inferred from homology"/>
<comment type="subunit">
    <text evidence="8">Interacts with SEC61B, SEC61A1 and the SEC61 complex. Interacts with CANX.</text>
</comment>
<dbReference type="PANTHER" id="PTHR15601:SF0">
    <property type="entry name" value="GEO09675P1"/>
    <property type="match status" value="1"/>
</dbReference>
<name>C3ZCE9_BRAFL</name>
<feature type="compositionally biased region" description="Basic and acidic residues" evidence="9">
    <location>
        <begin position="160"/>
        <end position="171"/>
    </location>
</feature>
<organism>
    <name type="scientific">Branchiostoma floridae</name>
    <name type="common">Florida lancelet</name>
    <name type="synonym">Amphioxus</name>
    <dbReference type="NCBI Taxonomy" id="7739"/>
    <lineage>
        <taxon>Eukaryota</taxon>
        <taxon>Metazoa</taxon>
        <taxon>Chordata</taxon>
        <taxon>Cephalochordata</taxon>
        <taxon>Leptocardii</taxon>
        <taxon>Amphioxiformes</taxon>
        <taxon>Branchiostomatidae</taxon>
        <taxon>Branchiostoma</taxon>
    </lineage>
</organism>
<evidence type="ECO:0000313" key="10">
    <source>
        <dbReference type="EMBL" id="EEN49779.1"/>
    </source>
</evidence>
<dbReference type="AlphaFoldDB" id="C3ZCE9"/>
<evidence type="ECO:0000256" key="9">
    <source>
        <dbReference type="SAM" id="MobiDB-lite"/>
    </source>
</evidence>
<feature type="region of interest" description="Disordered" evidence="9">
    <location>
        <begin position="1"/>
        <end position="24"/>
    </location>
</feature>
<dbReference type="InterPro" id="IPR010580">
    <property type="entry name" value="ER_stress-assoc"/>
</dbReference>
<keyword evidence="3" id="KW-0812">Transmembrane</keyword>
<evidence type="ECO:0000256" key="7">
    <source>
        <dbReference type="ARBA" id="ARBA00037157"/>
    </source>
</evidence>
<evidence type="ECO:0000256" key="3">
    <source>
        <dbReference type="ARBA" id="ARBA00022692"/>
    </source>
</evidence>
<keyword evidence="5" id="KW-1133">Transmembrane helix</keyword>
<evidence type="ECO:0000256" key="2">
    <source>
        <dbReference type="ARBA" id="ARBA00005500"/>
    </source>
</evidence>
<dbReference type="GO" id="GO:0005789">
    <property type="term" value="C:endoplasmic reticulum membrane"/>
    <property type="evidence" value="ECO:0007669"/>
    <property type="project" value="UniProtKB-SubCell"/>
</dbReference>
<comment type="subcellular location">
    <subcellularLocation>
        <location evidence="1">Endoplasmic reticulum membrane</location>
        <topology evidence="1">Single-pass membrane protein</topology>
    </subcellularLocation>
</comment>
<comment type="similarity">
    <text evidence="2">Belongs to the RAMP4 family.</text>
</comment>
<dbReference type="EMBL" id="GG666607">
    <property type="protein sequence ID" value="EEN49779.1"/>
    <property type="molecule type" value="Genomic_DNA"/>
</dbReference>
<feature type="compositionally biased region" description="Basic and acidic residues" evidence="9">
    <location>
        <begin position="9"/>
        <end position="22"/>
    </location>
</feature>
<evidence type="ECO:0000256" key="8">
    <source>
        <dbReference type="ARBA" id="ARBA00038831"/>
    </source>
</evidence>
<evidence type="ECO:0000256" key="1">
    <source>
        <dbReference type="ARBA" id="ARBA00004389"/>
    </source>
</evidence>
<accession>C3ZCE9</accession>
<evidence type="ECO:0000256" key="5">
    <source>
        <dbReference type="ARBA" id="ARBA00022989"/>
    </source>
</evidence>
<dbReference type="eggNOG" id="KOG3491">
    <property type="taxonomic scope" value="Eukaryota"/>
</dbReference>
<dbReference type="InParanoid" id="C3ZCE9"/>
<protein>
    <recommendedName>
        <fullName evidence="11">Stress-associated endoplasmic reticulum protein</fullName>
    </recommendedName>
</protein>
<dbReference type="PANTHER" id="PTHR15601">
    <property type="entry name" value="STRESS ASSOCIATED ENDOPLASMIC RETICULUM PROTEIN SERP1/RAMP4"/>
    <property type="match status" value="1"/>
</dbReference>
<evidence type="ECO:0000256" key="6">
    <source>
        <dbReference type="ARBA" id="ARBA00023136"/>
    </source>
</evidence>
<comment type="function">
    <text evidence="7">Interacts with target proteins during their translocation into the lumen of the endoplasmic reticulum. Protects unfolded target proteins against degradation during ER stress. May facilitate glycosylation of target proteins after termination of ER stress. May modulate the use of N-glycosylation sites on target proteins.</text>
</comment>
<dbReference type="STRING" id="7739.C3ZCE9"/>
<evidence type="ECO:0000256" key="4">
    <source>
        <dbReference type="ARBA" id="ARBA00022824"/>
    </source>
</evidence>
<keyword evidence="4" id="KW-0256">Endoplasmic reticulum</keyword>
<keyword evidence="6" id="KW-0472">Membrane</keyword>
<evidence type="ECO:0008006" key="11">
    <source>
        <dbReference type="Google" id="ProtNLM"/>
    </source>
</evidence>
<sequence length="171" mass="18958">MPSKQRMRLANEKHSKNVDKRGNVAKTLMPKDEKSPVGPWLLALFIFVVCGSVQDELHEYFVIVLSGANLDCISPQVLSKPGVTEARMSKHSPHVPGLWWSHNDVYQSRMSYMSTLHYMLSGANLDCISPQVLSKPGVTEARMSKHSPHVSGGLTATSIRSEKNVAEESAW</sequence>
<dbReference type="Pfam" id="PF06624">
    <property type="entry name" value="RAMP4"/>
    <property type="match status" value="1"/>
</dbReference>